<dbReference type="PIRSF" id="PIRSF018297">
    <property type="entry name" value="Doc"/>
    <property type="match status" value="1"/>
</dbReference>
<dbReference type="Pfam" id="PF02661">
    <property type="entry name" value="Fic"/>
    <property type="match status" value="1"/>
</dbReference>
<evidence type="ECO:0000313" key="3">
    <source>
        <dbReference type="Proteomes" id="UP001580430"/>
    </source>
</evidence>
<feature type="domain" description="Fido" evidence="1">
    <location>
        <begin position="5"/>
        <end position="123"/>
    </location>
</feature>
<dbReference type="RefSeq" id="WP_375521159.1">
    <property type="nucleotide sequence ID" value="NZ_JBHIRY010000016.1"/>
</dbReference>
<dbReference type="InterPro" id="IPR053737">
    <property type="entry name" value="Type_II_TA_Toxin"/>
</dbReference>
<evidence type="ECO:0000259" key="1">
    <source>
        <dbReference type="PROSITE" id="PS51459"/>
    </source>
</evidence>
<evidence type="ECO:0000313" key="2">
    <source>
        <dbReference type="EMBL" id="MFB5762048.1"/>
    </source>
</evidence>
<dbReference type="PROSITE" id="PS51459">
    <property type="entry name" value="FIDO"/>
    <property type="match status" value="1"/>
</dbReference>
<dbReference type="Gene3D" id="1.20.120.1870">
    <property type="entry name" value="Fic/DOC protein, Fido domain"/>
    <property type="match status" value="1"/>
</dbReference>
<name>A0ABV5C3H0_9BACL</name>
<dbReference type="InterPro" id="IPR006440">
    <property type="entry name" value="Doc"/>
</dbReference>
<gene>
    <name evidence="2" type="ORF">ACE5LO_16805</name>
</gene>
<dbReference type="PANTHER" id="PTHR39426:SF1">
    <property type="entry name" value="HOMOLOGY TO DEATH-ON-CURING PROTEIN OF PHAGE P1"/>
    <property type="match status" value="1"/>
</dbReference>
<dbReference type="NCBIfam" id="TIGR01550">
    <property type="entry name" value="DOC_P1"/>
    <property type="match status" value="1"/>
</dbReference>
<reference evidence="2 3" key="1">
    <citation type="submission" date="2024-09" db="EMBL/GenBank/DDBJ databases">
        <title>Paenibacillus zeirhizospherea sp. nov., isolated from surface of the maize (Zea mays) roots in a horticulture field, Hungary.</title>
        <authorList>
            <person name="Marton D."/>
            <person name="Farkas M."/>
            <person name="Bedics A."/>
            <person name="Toth E."/>
            <person name="Tancsics A."/>
            <person name="Boka K."/>
            <person name="Marati G."/>
            <person name="Kriszt B."/>
            <person name="Cserhati M."/>
        </authorList>
    </citation>
    <scope>NUCLEOTIDE SEQUENCE [LARGE SCALE GENOMIC DNA]</scope>
    <source>
        <strain evidence="2 3">JCM 18446</strain>
    </source>
</reference>
<dbReference type="EMBL" id="JBHIRY010000016">
    <property type="protein sequence ID" value="MFB5762048.1"/>
    <property type="molecule type" value="Genomic_DNA"/>
</dbReference>
<dbReference type="Proteomes" id="UP001580430">
    <property type="component" value="Unassembled WGS sequence"/>
</dbReference>
<comment type="caution">
    <text evidence="2">The sequence shown here is derived from an EMBL/GenBank/DDBJ whole genome shotgun (WGS) entry which is preliminary data.</text>
</comment>
<dbReference type="PANTHER" id="PTHR39426">
    <property type="entry name" value="HOMOLOGY TO DEATH-ON-CURING PROTEIN OF PHAGE P1"/>
    <property type="match status" value="1"/>
</dbReference>
<sequence length="128" mass="14472">MYVRLTVDQIVEIHDTELAESNGLAGIKEPGYLEFIAEKPFSVFFGNEQYPGLFLKAAVLMSGLIKSHCFNDANKRTGVVSTYIFLKLNGHQLDAAEDDLLEMAIRVAKNEISEERLASWLEQNSYRE</sequence>
<proteinExistence type="predicted"/>
<dbReference type="InterPro" id="IPR003812">
    <property type="entry name" value="Fido"/>
</dbReference>
<keyword evidence="3" id="KW-1185">Reference proteome</keyword>
<accession>A0ABV5C3H0</accession>
<organism evidence="2 3">
    <name type="scientific">Paenibacillus medicaginis</name>
    <dbReference type="NCBI Taxonomy" id="1470560"/>
    <lineage>
        <taxon>Bacteria</taxon>
        <taxon>Bacillati</taxon>
        <taxon>Bacillota</taxon>
        <taxon>Bacilli</taxon>
        <taxon>Bacillales</taxon>
        <taxon>Paenibacillaceae</taxon>
        <taxon>Paenibacillus</taxon>
    </lineage>
</organism>
<dbReference type="InterPro" id="IPR036597">
    <property type="entry name" value="Fido-like_dom_sf"/>
</dbReference>
<protein>
    <submittedName>
        <fullName evidence="2">Type II toxin-antitoxin system death-on-curing family toxin</fullName>
    </submittedName>
</protein>
<dbReference type="SUPFAM" id="SSF140931">
    <property type="entry name" value="Fic-like"/>
    <property type="match status" value="1"/>
</dbReference>